<accession>A0A1H9TKD1</accession>
<feature type="transmembrane region" description="Helical" evidence="1">
    <location>
        <begin position="29"/>
        <end position="51"/>
    </location>
</feature>
<evidence type="ECO:0000313" key="3">
    <source>
        <dbReference type="Proteomes" id="UP000182471"/>
    </source>
</evidence>
<keyword evidence="1" id="KW-0472">Membrane</keyword>
<reference evidence="3" key="1">
    <citation type="submission" date="2016-10" db="EMBL/GenBank/DDBJ databases">
        <authorList>
            <person name="Varghese N."/>
            <person name="Submissions S."/>
        </authorList>
    </citation>
    <scope>NUCLEOTIDE SEQUENCE [LARGE SCALE GENOMIC DNA]</scope>
    <source>
        <strain evidence="3">S1b</strain>
    </source>
</reference>
<sequence length="384" mass="44433">MKENFENIKLYIKKIINKLKDIKFKKFKLNMSFLLIITNMVTIIAVVMQIVSTNYQLRLLNNQLSYMQDTNYTMQAQIENMQKSIKKTLEGEASLIAKYSIEPVSMDFQKGVYTLQVKVTPKEYTEYTDAIIFFGTQEYKLEYTKNCYEKNITLPLNEYYDGQVTFLFQSGTKKNTEVLNEYSCFLNIFKNALSGKIKKSPKVSNGFLEFEGDCSYALDGQKKYTFSTFELLVDVDNVNKFTIDMLKTHEEEKKKGENTDKKASSSKLSDVFAHKQEEGNKVDNDVDKLNSLDTDTQETQKTEISNISGKIDLAKYIKDSLPIENGNKVRIYYKAITSEGYVFTYDLFNGIVDVNSEDGWKAGIAPYKIYYEVRDLNDYPLRLK</sequence>
<evidence type="ECO:0000256" key="1">
    <source>
        <dbReference type="SAM" id="Phobius"/>
    </source>
</evidence>
<gene>
    <name evidence="2" type="ORF">SAMN02910429_01675</name>
</gene>
<dbReference type="EMBL" id="FOGW01000017">
    <property type="protein sequence ID" value="SER97454.1"/>
    <property type="molecule type" value="Genomic_DNA"/>
</dbReference>
<evidence type="ECO:0000313" key="2">
    <source>
        <dbReference type="EMBL" id="SER97454.1"/>
    </source>
</evidence>
<proteinExistence type="predicted"/>
<keyword evidence="1" id="KW-0812">Transmembrane</keyword>
<protein>
    <submittedName>
        <fullName evidence="2">Uncharacterized protein</fullName>
    </submittedName>
</protein>
<keyword evidence="3" id="KW-1185">Reference proteome</keyword>
<organism evidence="2 3">
    <name type="scientific">Lachnobacterium bovis</name>
    <dbReference type="NCBI Taxonomy" id="140626"/>
    <lineage>
        <taxon>Bacteria</taxon>
        <taxon>Bacillati</taxon>
        <taxon>Bacillota</taxon>
        <taxon>Clostridia</taxon>
        <taxon>Lachnospirales</taxon>
        <taxon>Lachnospiraceae</taxon>
        <taxon>Lachnobacterium</taxon>
    </lineage>
</organism>
<dbReference type="RefSeq" id="WP_074730742.1">
    <property type="nucleotide sequence ID" value="NZ_FOGW01000017.1"/>
</dbReference>
<dbReference type="AlphaFoldDB" id="A0A1H9TKD1"/>
<name>A0A1H9TKD1_9FIRM</name>
<dbReference type="Proteomes" id="UP000182471">
    <property type="component" value="Unassembled WGS sequence"/>
</dbReference>
<keyword evidence="1" id="KW-1133">Transmembrane helix</keyword>